<dbReference type="Proteomes" id="UP000281547">
    <property type="component" value="Unassembled WGS sequence"/>
</dbReference>
<dbReference type="EMBL" id="RZNJ01000001">
    <property type="protein sequence ID" value="RUT34762.1"/>
    <property type="molecule type" value="Genomic_DNA"/>
</dbReference>
<name>A0A433XL04_9HYPH</name>
<sequence length="106" mass="12622">MIYELRIYDIIPNRRGALYDRFKAGALRLLAKHGFKLVNMWEPTDGQEKLFYILEWEDETARARGWNSFRSDPEWQELKSTTEAAGPMVTKMEHFFLRDLQLLPKD</sequence>
<dbReference type="Gene3D" id="3.30.70.100">
    <property type="match status" value="1"/>
</dbReference>
<feature type="domain" description="NIPSNAP" evidence="1">
    <location>
        <begin position="3"/>
        <end position="100"/>
    </location>
</feature>
<evidence type="ECO:0000313" key="3">
    <source>
        <dbReference type="Proteomes" id="UP000281547"/>
    </source>
</evidence>
<dbReference type="RefSeq" id="WP_127186881.1">
    <property type="nucleotide sequence ID" value="NZ_RZNJ01000001.1"/>
</dbReference>
<dbReference type="InterPro" id="IPR012577">
    <property type="entry name" value="NIPSNAP"/>
</dbReference>
<evidence type="ECO:0000313" key="2">
    <source>
        <dbReference type="EMBL" id="RUT34762.1"/>
    </source>
</evidence>
<proteinExistence type="predicted"/>
<protein>
    <submittedName>
        <fullName evidence="2">NIPSNAP family protein</fullName>
    </submittedName>
</protein>
<comment type="caution">
    <text evidence="2">The sequence shown here is derived from an EMBL/GenBank/DDBJ whole genome shotgun (WGS) entry which is preliminary data.</text>
</comment>
<dbReference type="SUPFAM" id="SSF54909">
    <property type="entry name" value="Dimeric alpha+beta barrel"/>
    <property type="match status" value="1"/>
</dbReference>
<accession>A0A433XL04</accession>
<dbReference type="InterPro" id="IPR011008">
    <property type="entry name" value="Dimeric_a/b-barrel"/>
</dbReference>
<evidence type="ECO:0000259" key="1">
    <source>
        <dbReference type="Pfam" id="PF07978"/>
    </source>
</evidence>
<gene>
    <name evidence="2" type="ORF">EMQ25_02015</name>
</gene>
<reference evidence="2 3" key="1">
    <citation type="journal article" date="2016" name="Int. J. Syst. Evol. Microbiol.">
        <title>Arsenicitalea aurantiaca gen. nov., sp. nov., a new member of the family Hyphomicrobiaceae, isolated from high-arsenic sediment.</title>
        <authorList>
            <person name="Mu Y."/>
            <person name="Zhou L."/>
            <person name="Zeng X.C."/>
            <person name="Liu L."/>
            <person name="Pan Y."/>
            <person name="Chen X."/>
            <person name="Wang J."/>
            <person name="Li S."/>
            <person name="Li W.J."/>
            <person name="Wang Y."/>
        </authorList>
    </citation>
    <scope>NUCLEOTIDE SEQUENCE [LARGE SCALE GENOMIC DNA]</scope>
    <source>
        <strain evidence="2 3">42-50</strain>
    </source>
</reference>
<dbReference type="Pfam" id="PF07978">
    <property type="entry name" value="NIPSNAP"/>
    <property type="match status" value="1"/>
</dbReference>
<keyword evidence="3" id="KW-1185">Reference proteome</keyword>
<dbReference type="AlphaFoldDB" id="A0A433XL04"/>
<organism evidence="2 3">
    <name type="scientific">Arsenicitalea aurantiaca</name>
    <dbReference type="NCBI Taxonomy" id="1783274"/>
    <lineage>
        <taxon>Bacteria</taxon>
        <taxon>Pseudomonadati</taxon>
        <taxon>Pseudomonadota</taxon>
        <taxon>Alphaproteobacteria</taxon>
        <taxon>Hyphomicrobiales</taxon>
        <taxon>Devosiaceae</taxon>
        <taxon>Arsenicitalea</taxon>
    </lineage>
</organism>
<dbReference type="OrthoDB" id="9812037at2"/>